<feature type="transmembrane region" description="Helical" evidence="1">
    <location>
        <begin position="27"/>
        <end position="46"/>
    </location>
</feature>
<feature type="transmembrane region" description="Helical" evidence="1">
    <location>
        <begin position="141"/>
        <end position="159"/>
    </location>
</feature>
<name>A0A0A0JLI9_9MICO</name>
<keyword evidence="1" id="KW-0812">Transmembrane</keyword>
<feature type="transmembrane region" description="Helical" evidence="1">
    <location>
        <begin position="66"/>
        <end position="88"/>
    </location>
</feature>
<dbReference type="STRING" id="1385521.N803_09770"/>
<comment type="caution">
    <text evidence="2">The sequence shown here is derived from an EMBL/GenBank/DDBJ whole genome shotgun (WGS) entry which is preliminary data.</text>
</comment>
<feature type="transmembrane region" description="Helical" evidence="1">
    <location>
        <begin position="95"/>
        <end position="112"/>
    </location>
</feature>
<feature type="transmembrane region" description="Helical" evidence="1">
    <location>
        <begin position="276"/>
        <end position="294"/>
    </location>
</feature>
<dbReference type="Proteomes" id="UP000030011">
    <property type="component" value="Unassembled WGS sequence"/>
</dbReference>
<evidence type="ECO:0000313" key="2">
    <source>
        <dbReference type="EMBL" id="KGN38320.1"/>
    </source>
</evidence>
<evidence type="ECO:0000313" key="3">
    <source>
        <dbReference type="Proteomes" id="UP000030011"/>
    </source>
</evidence>
<dbReference type="eggNOG" id="ENOG5032YSD">
    <property type="taxonomic scope" value="Bacteria"/>
</dbReference>
<feature type="transmembrane region" description="Helical" evidence="1">
    <location>
        <begin position="242"/>
        <end position="264"/>
    </location>
</feature>
<keyword evidence="1" id="KW-0472">Membrane</keyword>
<reference evidence="2 3" key="1">
    <citation type="submission" date="2013-08" db="EMBL/GenBank/DDBJ databases">
        <title>The genome sequence of Knoellia subterranea.</title>
        <authorList>
            <person name="Zhu W."/>
            <person name="Wang G."/>
        </authorList>
    </citation>
    <scope>NUCLEOTIDE SEQUENCE [LARGE SCALE GENOMIC DNA]</scope>
    <source>
        <strain evidence="2 3">KCTC 19937</strain>
    </source>
</reference>
<evidence type="ECO:0008006" key="4">
    <source>
        <dbReference type="Google" id="ProtNLM"/>
    </source>
</evidence>
<dbReference type="AlphaFoldDB" id="A0A0A0JLI9"/>
<keyword evidence="1" id="KW-1133">Transmembrane helix</keyword>
<feature type="transmembrane region" description="Helical" evidence="1">
    <location>
        <begin position="171"/>
        <end position="189"/>
    </location>
</feature>
<dbReference type="EMBL" id="AVPK01000003">
    <property type="protein sequence ID" value="KGN38320.1"/>
    <property type="molecule type" value="Genomic_DNA"/>
</dbReference>
<proteinExistence type="predicted"/>
<dbReference type="OrthoDB" id="9803163at2"/>
<protein>
    <recommendedName>
        <fullName evidence="4">LigA</fullName>
    </recommendedName>
</protein>
<sequence length="308" mass="32711">MPSTTVATPTITPPRVRASAAVRTYRYLRLSLVGLVLLLLGCVWLERLTGLEANKHLGSISAYYYTPARSVFVGALVAIGISLAAIVGRRGFEDSALNIAGMLAPVVAFVPTPRGDGGAPCDPDRKCSVPTEFVPSVVNNVWGLVGLGLLALGLGAVTILRRPETSRGTRIGFVAAALIWLAFLGWFTLARDSFLGGAHFGAAVPLFGLITGVAYVNARRATQRRDAAPGAEPTREAKSYRAIYGAVAGVMAVTFAVAVVLVIVDQFFGGGTPTEWVLWVEVVLLVAFAVFWVTQTFDYWADGLPEEA</sequence>
<dbReference type="RefSeq" id="WP_052111918.1">
    <property type="nucleotide sequence ID" value="NZ_AVPK01000003.1"/>
</dbReference>
<feature type="transmembrane region" description="Helical" evidence="1">
    <location>
        <begin position="195"/>
        <end position="216"/>
    </location>
</feature>
<keyword evidence="3" id="KW-1185">Reference proteome</keyword>
<evidence type="ECO:0000256" key="1">
    <source>
        <dbReference type="SAM" id="Phobius"/>
    </source>
</evidence>
<organism evidence="2 3">
    <name type="scientific">Knoellia subterranea KCTC 19937</name>
    <dbReference type="NCBI Taxonomy" id="1385521"/>
    <lineage>
        <taxon>Bacteria</taxon>
        <taxon>Bacillati</taxon>
        <taxon>Actinomycetota</taxon>
        <taxon>Actinomycetes</taxon>
        <taxon>Micrococcales</taxon>
        <taxon>Intrasporangiaceae</taxon>
        <taxon>Knoellia</taxon>
    </lineage>
</organism>
<gene>
    <name evidence="2" type="ORF">N803_09770</name>
</gene>
<accession>A0A0A0JLI9</accession>